<dbReference type="EMBL" id="CP104004">
    <property type="protein sequence ID" value="UWM57102.1"/>
    <property type="molecule type" value="Genomic_DNA"/>
</dbReference>
<sequence>MENGTLAPGESIILTIQATNVGELTYSLENDTALTVTEFDADPPPTSGADSYPPHWFWESPSESMTATITLTASETARPGSYAGTLTVWNVPNSADSSTARTQALERFVIEIGDG</sequence>
<gene>
    <name evidence="1" type="ORF">N0B31_21930</name>
</gene>
<organism evidence="1 2">
    <name type="scientific">Salinirubellus salinus</name>
    <dbReference type="NCBI Taxonomy" id="1364945"/>
    <lineage>
        <taxon>Archaea</taxon>
        <taxon>Methanobacteriati</taxon>
        <taxon>Methanobacteriota</taxon>
        <taxon>Stenosarchaea group</taxon>
        <taxon>Halobacteria</taxon>
        <taxon>Halobacteriales</taxon>
        <taxon>Natronomonadaceae</taxon>
        <taxon>Salinirubellus</taxon>
    </lineage>
</organism>
<proteinExistence type="predicted"/>
<keyword evidence="2" id="KW-1185">Reference proteome</keyword>
<dbReference type="GeneID" id="74945142"/>
<dbReference type="KEGG" id="ssai:N0B31_21930"/>
<dbReference type="Proteomes" id="UP001057580">
    <property type="component" value="Plasmid unnamed1"/>
</dbReference>
<accession>A0A9E7R7Q1</accession>
<keyword evidence="1" id="KW-0614">Plasmid</keyword>
<evidence type="ECO:0000313" key="2">
    <source>
        <dbReference type="Proteomes" id="UP001057580"/>
    </source>
</evidence>
<evidence type="ECO:0000313" key="1">
    <source>
        <dbReference type="EMBL" id="UWM57102.1"/>
    </source>
</evidence>
<protein>
    <submittedName>
        <fullName evidence="1">Uncharacterized protein</fullName>
    </submittedName>
</protein>
<dbReference type="AlphaFoldDB" id="A0A9E7R7Q1"/>
<reference evidence="1" key="1">
    <citation type="submission" date="2022-09" db="EMBL/GenBank/DDBJ databases">
        <title>Diverse halophilic archaea isolated from saline environments.</title>
        <authorList>
            <person name="Cui H.-L."/>
        </authorList>
    </citation>
    <scope>NUCLEOTIDE SEQUENCE</scope>
    <source>
        <strain evidence="1">ZS-35-S2</strain>
        <plasmid evidence="1">unnamed1</plasmid>
    </source>
</reference>
<dbReference type="RefSeq" id="WP_260644194.1">
    <property type="nucleotide sequence ID" value="NZ_CP104004.1"/>
</dbReference>
<name>A0A9E7R7Q1_9EURY</name>
<geneLocation type="plasmid" evidence="1 2">
    <name>unnamed1</name>
</geneLocation>